<dbReference type="GO" id="GO:0046872">
    <property type="term" value="F:metal ion binding"/>
    <property type="evidence" value="ECO:0007669"/>
    <property type="project" value="UniProtKB-KW"/>
</dbReference>
<keyword evidence="5" id="KW-0460">Magnesium</keyword>
<evidence type="ECO:0000256" key="5">
    <source>
        <dbReference type="ARBA" id="ARBA00022842"/>
    </source>
</evidence>
<gene>
    <name evidence="7" type="ORF">NM06_07065</name>
</gene>
<evidence type="ECO:0000256" key="2">
    <source>
        <dbReference type="ARBA" id="ARBA00022723"/>
    </source>
</evidence>
<dbReference type="RefSeq" id="WP_038189529.1">
    <property type="nucleotide sequence ID" value="NZ_JRWP01000005.1"/>
</dbReference>
<dbReference type="Proteomes" id="UP000030451">
    <property type="component" value="Unassembled WGS sequence"/>
</dbReference>
<dbReference type="OrthoDB" id="9765517at2"/>
<evidence type="ECO:0000313" key="7">
    <source>
        <dbReference type="EMBL" id="KGY09592.1"/>
    </source>
</evidence>
<dbReference type="EMBL" id="JRWP01000005">
    <property type="protein sequence ID" value="KGY09592.1"/>
    <property type="molecule type" value="Genomic_DNA"/>
</dbReference>
<proteinExistence type="predicted"/>
<sequence length="387" mass="45239">MLRREIKERPDWKALAQRYGFGFHSMYDKPYWDESAFYQFNLQQIEHDLEAPTEEIHQMCLSIVDKVLRDEQLMRRCAIPEAMWDQVRASWLRNEPSLYSRLDFAYNGSGPAKLYENNADTPTSLFETAFWQWVWLEDVVNQGVMARNADQFNILQDYLIERFKEISTLQPGQVLHFSCCKYTEEDKGTVQYLEDCAKEAGLQTAFVYVEDIGVSRQGHFVDSHDREIRWMFKLYPWEFMFEDPYSVHLATANVNWLEPMWKSILSNKALLPLLWQEFEGHPNLLPAYFSDDAKAATLKDYVIKPLFSREGANIEIVREGRSMVKTDGPYQSDLSIVQQYAPLPKFGDNYTLVGSWLVNDRAAGISIREDESLVTQDMARYIPHVIL</sequence>
<keyword evidence="4" id="KW-0067">ATP-binding</keyword>
<dbReference type="SUPFAM" id="SSF56059">
    <property type="entry name" value="Glutathione synthetase ATP-binding domain-like"/>
    <property type="match status" value="1"/>
</dbReference>
<keyword evidence="3" id="KW-0547">Nucleotide-binding</keyword>
<keyword evidence="2" id="KW-0479">Metal-binding</keyword>
<dbReference type="GO" id="GO:0016874">
    <property type="term" value="F:ligase activity"/>
    <property type="evidence" value="ECO:0007669"/>
    <property type="project" value="UniProtKB-KW"/>
</dbReference>
<name>A0A0A5HVL0_PHOS4</name>
<dbReference type="InterPro" id="IPR016185">
    <property type="entry name" value="PreATP-grasp_dom_sf"/>
</dbReference>
<keyword evidence="1" id="KW-0436">Ligase</keyword>
<evidence type="ECO:0000256" key="3">
    <source>
        <dbReference type="ARBA" id="ARBA00022741"/>
    </source>
</evidence>
<dbReference type="GO" id="GO:0005524">
    <property type="term" value="F:ATP binding"/>
    <property type="evidence" value="ECO:0007669"/>
    <property type="project" value="UniProtKB-KW"/>
</dbReference>
<dbReference type="STRING" id="379097.SE23_13280"/>
<feature type="domain" description="Glutathionylspermidine synthase pre-ATP-grasp-like" evidence="6">
    <location>
        <begin position="12"/>
        <end position="386"/>
    </location>
</feature>
<dbReference type="SUPFAM" id="SSF52440">
    <property type="entry name" value="PreATP-grasp domain"/>
    <property type="match status" value="1"/>
</dbReference>
<protein>
    <recommendedName>
        <fullName evidence="6">Glutathionylspermidine synthase pre-ATP-grasp-like domain-containing protein</fullName>
    </recommendedName>
</protein>
<evidence type="ECO:0000313" key="8">
    <source>
        <dbReference type="Proteomes" id="UP000030451"/>
    </source>
</evidence>
<dbReference type="InterPro" id="IPR005494">
    <property type="entry name" value="GSPS_pre-ATP-grasp-like_dom"/>
</dbReference>
<evidence type="ECO:0000256" key="4">
    <source>
        <dbReference type="ARBA" id="ARBA00022840"/>
    </source>
</evidence>
<dbReference type="AlphaFoldDB" id="A0A0A5HVL0"/>
<reference evidence="7 8" key="1">
    <citation type="submission" date="2014-10" db="EMBL/GenBank/DDBJ databases">
        <title>Genome sequencing of Vibrio sinaloensis T08.</title>
        <authorList>
            <person name="Chan K.-G."/>
            <person name="Mohamad N.I."/>
        </authorList>
    </citation>
    <scope>NUCLEOTIDE SEQUENCE [LARGE SCALE GENOMIC DNA]</scope>
    <source>
        <strain evidence="7 8">T08</strain>
    </source>
</reference>
<evidence type="ECO:0000256" key="1">
    <source>
        <dbReference type="ARBA" id="ARBA00022598"/>
    </source>
</evidence>
<comment type="caution">
    <text evidence="7">The sequence shown here is derived from an EMBL/GenBank/DDBJ whole genome shotgun (WGS) entry which is preliminary data.</text>
</comment>
<accession>A0A0A5HVL0</accession>
<evidence type="ECO:0000259" key="6">
    <source>
        <dbReference type="Pfam" id="PF03738"/>
    </source>
</evidence>
<dbReference type="Gene3D" id="3.30.1490.330">
    <property type="match status" value="1"/>
</dbReference>
<dbReference type="Pfam" id="PF03738">
    <property type="entry name" value="GSP_synth"/>
    <property type="match status" value="1"/>
</dbReference>
<organism evidence="7 8">
    <name type="scientific">Photobacterium sp. (strain ATCC 43367)</name>
    <dbReference type="NCBI Taxonomy" id="379097"/>
    <lineage>
        <taxon>Bacteria</taxon>
        <taxon>Pseudomonadati</taxon>
        <taxon>Pseudomonadota</taxon>
        <taxon>Gammaproteobacteria</taxon>
        <taxon>Vibrionales</taxon>
        <taxon>Vibrionaceae</taxon>
        <taxon>Vibrio</taxon>
        <taxon>Vibrio oreintalis group</taxon>
    </lineage>
</organism>